<name>A0A811JR98_9BILA</name>
<accession>A0A811JR98</accession>
<evidence type="ECO:0000313" key="3">
    <source>
        <dbReference type="Proteomes" id="UP000614601"/>
    </source>
</evidence>
<gene>
    <name evidence="2" type="ORF">BOKJ2_LOCUS478</name>
</gene>
<dbReference type="EMBL" id="CAJFDH010000001">
    <property type="protein sequence ID" value="CAD5205794.1"/>
    <property type="molecule type" value="Genomic_DNA"/>
</dbReference>
<evidence type="ECO:0000256" key="1">
    <source>
        <dbReference type="SAM" id="MobiDB-lite"/>
    </source>
</evidence>
<protein>
    <submittedName>
        <fullName evidence="2">Uncharacterized protein</fullName>
    </submittedName>
</protein>
<organism evidence="2 3">
    <name type="scientific">Bursaphelenchus okinawaensis</name>
    <dbReference type="NCBI Taxonomy" id="465554"/>
    <lineage>
        <taxon>Eukaryota</taxon>
        <taxon>Metazoa</taxon>
        <taxon>Ecdysozoa</taxon>
        <taxon>Nematoda</taxon>
        <taxon>Chromadorea</taxon>
        <taxon>Rhabditida</taxon>
        <taxon>Tylenchina</taxon>
        <taxon>Tylenchomorpha</taxon>
        <taxon>Aphelenchoidea</taxon>
        <taxon>Aphelenchoididae</taxon>
        <taxon>Bursaphelenchus</taxon>
    </lineage>
</organism>
<dbReference type="AlphaFoldDB" id="A0A811JR98"/>
<dbReference type="Proteomes" id="UP000783686">
    <property type="component" value="Unassembled WGS sequence"/>
</dbReference>
<proteinExistence type="predicted"/>
<sequence length="106" mass="12067">MAGSDQSRHPLALACQLIRCRSRAAKNECPTQKTDIVERRREEWPFPDAPNAIRNLCRFDALSHCTSDLGRRDPRPQPNTRPSPKTCLNSREEPDEWALASAQCHD</sequence>
<feature type="region of interest" description="Disordered" evidence="1">
    <location>
        <begin position="68"/>
        <end position="106"/>
    </location>
</feature>
<dbReference type="EMBL" id="CAJFCW020000001">
    <property type="protein sequence ID" value="CAG9079261.1"/>
    <property type="molecule type" value="Genomic_DNA"/>
</dbReference>
<comment type="caution">
    <text evidence="2">The sequence shown here is derived from an EMBL/GenBank/DDBJ whole genome shotgun (WGS) entry which is preliminary data.</text>
</comment>
<dbReference type="Proteomes" id="UP000614601">
    <property type="component" value="Unassembled WGS sequence"/>
</dbReference>
<keyword evidence="3" id="KW-1185">Reference proteome</keyword>
<evidence type="ECO:0000313" key="2">
    <source>
        <dbReference type="EMBL" id="CAD5205794.1"/>
    </source>
</evidence>
<reference evidence="2" key="1">
    <citation type="submission" date="2020-09" db="EMBL/GenBank/DDBJ databases">
        <authorList>
            <person name="Kikuchi T."/>
        </authorList>
    </citation>
    <scope>NUCLEOTIDE SEQUENCE</scope>
    <source>
        <strain evidence="2">SH1</strain>
    </source>
</reference>